<dbReference type="Pfam" id="PF00593">
    <property type="entry name" value="TonB_dep_Rec_b-barrel"/>
    <property type="match status" value="1"/>
</dbReference>
<organism evidence="15 16">
    <name type="scientific">Shewanella jiangmenensis</name>
    <dbReference type="NCBI Taxonomy" id="2837387"/>
    <lineage>
        <taxon>Bacteria</taxon>
        <taxon>Pseudomonadati</taxon>
        <taxon>Pseudomonadota</taxon>
        <taxon>Gammaproteobacteria</taxon>
        <taxon>Alteromonadales</taxon>
        <taxon>Shewanellaceae</taxon>
        <taxon>Shewanella</taxon>
    </lineage>
</organism>
<sequence length="931" mass="100095">MLVNNSLAKAIRFALIGGAATAAISTVPAFAEEAADGAKVERIAVTGSRIQRTDMETANPVIAFDAKDIQKTGVSSVAEFLRENAASGGFNESSTLSQAAGASSVGLKGFSSEYTLILLNGRRLPKNSAGGIFTDINQVPMAAVERIDILPDGASAIYGSDAVAGVINIITKKDFEGVHVSAKYGAAVQSSGLKTENIDGNETNVSIVAGASNEKTNILFSAEHLGRAPIEAIDREFGRTAFIEGHEGGEGRSTLGIPGYTVVSPTIDPTTGKPYVNGAAGQGSAAWSTCPADQVTSSGRCRYDFAPLYQLQPESDRQSIFTAINHEQTDDLSFDAQFRYTRAYTLTSNAPAPGQVDVSNSPFLADFLRNDRYKDDQAKAEEIIKLVEAGEASVAVGRRYLDFGNRMKDNTNETFEAVGGFMYHINDSWSLDFDIGHSKLTNRQIGAGGQLLSKEVSDAFNSPTSVLNPFVLNDCGSAALKPTCDALQVAIHRTGEYEVSFSSLVASGVTPWELPGGEIGVAAGVDFRTEKYQDRSDPATVAGLVIGGAGSNGGGTFNNAAAFAEFSLPIIEDMEVNLAVRNDAADWDIGDASQTTYSAKISYRPIDDLLLRASYGTGFKAPNLDDLFTAESAGVNNGIVDTRRCNEFGGSDCDKTEINSKSGGNPELKPETSVSYNIGAVYQITEEISASIDYWSLSIEDVVGSLSTQEILDEEAAGRLTHLVVRNSEGKLTDTNREGYVRSNLQNLTERSATGLIYNVQYNSEFSFGDISAKLKAEQFLSYETQNSATQPLCDSVADDAMQKFTLNGSVGYAKDDFDTALNMRFLPGYEDYDKRNTVGKTCELIGHYGAKVDKQGNVIDAGRSQHVASYFQLDWSAGYHLNDASRVSVGIRNLLDRDPSFSTPFDWPFYNQGVYSNVGRFFYAQYDLKF</sequence>
<dbReference type="PANTHER" id="PTHR47234:SF2">
    <property type="entry name" value="TONB-DEPENDENT RECEPTOR"/>
    <property type="match status" value="1"/>
</dbReference>
<evidence type="ECO:0000256" key="8">
    <source>
        <dbReference type="ARBA" id="ARBA00023237"/>
    </source>
</evidence>
<dbReference type="Proteomes" id="UP001195903">
    <property type="component" value="Unassembled WGS sequence"/>
</dbReference>
<evidence type="ECO:0000256" key="2">
    <source>
        <dbReference type="ARBA" id="ARBA00022448"/>
    </source>
</evidence>
<evidence type="ECO:0000256" key="11">
    <source>
        <dbReference type="RuleBase" id="RU003357"/>
    </source>
</evidence>
<proteinExistence type="inferred from homology"/>
<gene>
    <name evidence="15" type="ORF">KJI95_14635</name>
</gene>
<dbReference type="RefSeq" id="WP_214507948.1">
    <property type="nucleotide sequence ID" value="NZ_JAHEPS010000006.1"/>
</dbReference>
<evidence type="ECO:0000256" key="5">
    <source>
        <dbReference type="ARBA" id="ARBA00022729"/>
    </source>
</evidence>
<evidence type="ECO:0000256" key="1">
    <source>
        <dbReference type="ARBA" id="ARBA00004571"/>
    </source>
</evidence>
<dbReference type="SUPFAM" id="SSF56935">
    <property type="entry name" value="Porins"/>
    <property type="match status" value="1"/>
</dbReference>
<keyword evidence="6 11" id="KW-0798">TonB box</keyword>
<keyword evidence="3 9" id="KW-1134">Transmembrane beta strand</keyword>
<dbReference type="PROSITE" id="PS01156">
    <property type="entry name" value="TONB_DEPENDENT_REC_2"/>
    <property type="match status" value="1"/>
</dbReference>
<dbReference type="InterPro" id="IPR036942">
    <property type="entry name" value="Beta-barrel_TonB_sf"/>
</dbReference>
<reference evidence="15 16" key="1">
    <citation type="submission" date="2021-05" db="EMBL/GenBank/DDBJ databases">
        <title>Shewanella sp. JM162201.</title>
        <authorList>
            <person name="Xu S."/>
            <person name="Li A."/>
        </authorList>
    </citation>
    <scope>NUCLEOTIDE SEQUENCE [LARGE SCALE GENOMIC DNA]</scope>
    <source>
        <strain evidence="15 16">JM162201</strain>
    </source>
</reference>
<keyword evidence="8 9" id="KW-0998">Cell outer membrane</keyword>
<dbReference type="Gene3D" id="2.170.130.10">
    <property type="entry name" value="TonB-dependent receptor, plug domain"/>
    <property type="match status" value="1"/>
</dbReference>
<keyword evidence="7 9" id="KW-0472">Membrane</keyword>
<evidence type="ECO:0000259" key="13">
    <source>
        <dbReference type="Pfam" id="PF00593"/>
    </source>
</evidence>
<dbReference type="Gene3D" id="2.40.170.20">
    <property type="entry name" value="TonB-dependent receptor, beta-barrel domain"/>
    <property type="match status" value="1"/>
</dbReference>
<dbReference type="InterPro" id="IPR010917">
    <property type="entry name" value="TonB_rcpt_CS"/>
</dbReference>
<feature type="domain" description="TonB-dependent receptor-like beta-barrel" evidence="13">
    <location>
        <begin position="401"/>
        <end position="895"/>
    </location>
</feature>
<dbReference type="PROSITE" id="PS52016">
    <property type="entry name" value="TONB_DEPENDENT_REC_3"/>
    <property type="match status" value="1"/>
</dbReference>
<keyword evidence="16" id="KW-1185">Reference proteome</keyword>
<evidence type="ECO:0000256" key="9">
    <source>
        <dbReference type="PROSITE-ProRule" id="PRU01360"/>
    </source>
</evidence>
<evidence type="ECO:0000256" key="12">
    <source>
        <dbReference type="SAM" id="SignalP"/>
    </source>
</evidence>
<dbReference type="EMBL" id="JAHEPS010000006">
    <property type="protein sequence ID" value="MBT1445747.1"/>
    <property type="molecule type" value="Genomic_DNA"/>
</dbReference>
<evidence type="ECO:0000313" key="15">
    <source>
        <dbReference type="EMBL" id="MBT1445747.1"/>
    </source>
</evidence>
<evidence type="ECO:0000313" key="16">
    <source>
        <dbReference type="Proteomes" id="UP001195903"/>
    </source>
</evidence>
<name>A0ABS5V5K8_9GAMM</name>
<dbReference type="InterPro" id="IPR037066">
    <property type="entry name" value="Plug_dom_sf"/>
</dbReference>
<keyword evidence="15" id="KW-0675">Receptor</keyword>
<comment type="caution">
    <text evidence="15">The sequence shown here is derived from an EMBL/GenBank/DDBJ whole genome shotgun (WGS) entry which is preliminary data.</text>
</comment>
<dbReference type="InterPro" id="IPR012910">
    <property type="entry name" value="Plug_dom"/>
</dbReference>
<keyword evidence="5 12" id="KW-0732">Signal</keyword>
<feature type="chain" id="PRO_5046032383" evidence="12">
    <location>
        <begin position="23"/>
        <end position="931"/>
    </location>
</feature>
<feature type="domain" description="TonB-dependent receptor plug" evidence="14">
    <location>
        <begin position="55"/>
        <end position="166"/>
    </location>
</feature>
<protein>
    <submittedName>
        <fullName evidence="15">TonB-dependent receptor</fullName>
    </submittedName>
</protein>
<evidence type="ECO:0000256" key="7">
    <source>
        <dbReference type="ARBA" id="ARBA00023136"/>
    </source>
</evidence>
<dbReference type="Pfam" id="PF07715">
    <property type="entry name" value="Plug"/>
    <property type="match status" value="1"/>
</dbReference>
<comment type="subcellular location">
    <subcellularLocation>
        <location evidence="1 9">Cell outer membrane</location>
        <topology evidence="1 9">Multi-pass membrane protein</topology>
    </subcellularLocation>
</comment>
<evidence type="ECO:0000256" key="6">
    <source>
        <dbReference type="ARBA" id="ARBA00023077"/>
    </source>
</evidence>
<evidence type="ECO:0000256" key="10">
    <source>
        <dbReference type="PROSITE-ProRule" id="PRU10144"/>
    </source>
</evidence>
<dbReference type="InterPro" id="IPR039426">
    <property type="entry name" value="TonB-dep_rcpt-like"/>
</dbReference>
<accession>A0ABS5V5K8</accession>
<evidence type="ECO:0000256" key="3">
    <source>
        <dbReference type="ARBA" id="ARBA00022452"/>
    </source>
</evidence>
<dbReference type="InterPro" id="IPR000531">
    <property type="entry name" value="Beta-barrel_TonB"/>
</dbReference>
<evidence type="ECO:0000256" key="4">
    <source>
        <dbReference type="ARBA" id="ARBA00022692"/>
    </source>
</evidence>
<feature type="short sequence motif" description="TonB C-terminal box" evidence="10">
    <location>
        <begin position="914"/>
        <end position="931"/>
    </location>
</feature>
<comment type="similarity">
    <text evidence="9 11">Belongs to the TonB-dependent receptor family.</text>
</comment>
<keyword evidence="2 9" id="KW-0813">Transport</keyword>
<dbReference type="PANTHER" id="PTHR47234">
    <property type="match status" value="1"/>
</dbReference>
<feature type="signal peptide" evidence="12">
    <location>
        <begin position="1"/>
        <end position="22"/>
    </location>
</feature>
<evidence type="ECO:0000259" key="14">
    <source>
        <dbReference type="Pfam" id="PF07715"/>
    </source>
</evidence>
<keyword evidence="4 9" id="KW-0812">Transmembrane</keyword>